<dbReference type="Proteomes" id="UP000636505">
    <property type="component" value="Unassembled WGS sequence"/>
</dbReference>
<dbReference type="FunFam" id="1.10.760.10:FF:000038">
    <property type="entry name" value="Cytochrome c6"/>
    <property type="match status" value="1"/>
</dbReference>
<feature type="signal peptide" evidence="12">
    <location>
        <begin position="1"/>
        <end position="23"/>
    </location>
</feature>
<evidence type="ECO:0000256" key="2">
    <source>
        <dbReference type="ARBA" id="ARBA00004518"/>
    </source>
</evidence>
<dbReference type="InterPro" id="IPR008168">
    <property type="entry name" value="Cyt_C_IC"/>
</dbReference>
<evidence type="ECO:0000256" key="5">
    <source>
        <dbReference type="ARBA" id="ARBA00022448"/>
    </source>
</evidence>
<keyword evidence="11 12" id="KW-0793">Thylakoid</keyword>
<dbReference type="InterPro" id="IPR023655">
    <property type="entry name" value="Cyt_C6"/>
</dbReference>
<accession>A0A8J7AIW5</accession>
<dbReference type="PROSITE" id="PS51007">
    <property type="entry name" value="CYTC"/>
    <property type="match status" value="1"/>
</dbReference>
<dbReference type="PANTHER" id="PTHR34688:SF2">
    <property type="entry name" value="CYTOCHROME C6, CHLOROPLASTIC"/>
    <property type="match status" value="1"/>
</dbReference>
<feature type="chain" id="PRO_5035348847" description="Cytochrome c6" evidence="12">
    <location>
        <begin position="24"/>
        <end position="107"/>
    </location>
</feature>
<evidence type="ECO:0000256" key="12">
    <source>
        <dbReference type="HAMAP-Rule" id="MF_00594"/>
    </source>
</evidence>
<proteinExistence type="inferred from homology"/>
<keyword evidence="7 12" id="KW-0349">Heme</keyword>
<evidence type="ECO:0000313" key="14">
    <source>
        <dbReference type="EMBL" id="MBE9076230.1"/>
    </source>
</evidence>
<keyword evidence="12" id="KW-0732">Signal</keyword>
<dbReference type="GO" id="GO:0005506">
    <property type="term" value="F:iron ion binding"/>
    <property type="evidence" value="ECO:0007669"/>
    <property type="project" value="InterPro"/>
</dbReference>
<keyword evidence="9 12" id="KW-0249">Electron transport</keyword>
<feature type="binding site" description="axial binding residue" evidence="12">
    <location>
        <position position="80"/>
    </location>
    <ligand>
        <name>heme c</name>
        <dbReference type="ChEBI" id="CHEBI:61717"/>
    </ligand>
    <ligandPart>
        <name>Fe</name>
        <dbReference type="ChEBI" id="CHEBI:18248"/>
    </ligandPart>
</feature>
<evidence type="ECO:0000256" key="4">
    <source>
        <dbReference type="ARBA" id="ARBA00016152"/>
    </source>
</evidence>
<evidence type="ECO:0000256" key="7">
    <source>
        <dbReference type="ARBA" id="ARBA00022617"/>
    </source>
</evidence>
<reference evidence="14" key="1">
    <citation type="submission" date="2020-10" db="EMBL/GenBank/DDBJ databases">
        <authorList>
            <person name="Castelo-Branco R."/>
            <person name="Eusebio N."/>
            <person name="Adriana R."/>
            <person name="Vieira A."/>
            <person name="Brugerolle De Fraissinette N."/>
            <person name="Rezende De Castro R."/>
            <person name="Schneider M.P."/>
            <person name="Vasconcelos V."/>
            <person name="Leao P.N."/>
        </authorList>
    </citation>
    <scope>NUCLEOTIDE SEQUENCE</scope>
    <source>
        <strain evidence="14">LEGE 07310</strain>
    </source>
</reference>
<keyword evidence="6 12" id="KW-0602">Photosynthesis</keyword>
<dbReference type="Gene3D" id="1.10.760.10">
    <property type="entry name" value="Cytochrome c-like domain"/>
    <property type="match status" value="1"/>
</dbReference>
<dbReference type="HAMAP" id="MF_00594">
    <property type="entry name" value="Cytc_PetJ"/>
    <property type="match status" value="1"/>
</dbReference>
<protein>
    <recommendedName>
        <fullName evidence="4 12">Cytochrome c6</fullName>
    </recommendedName>
    <alternativeName>
        <fullName evidence="12">Cytochrome c-553</fullName>
    </alternativeName>
    <alternativeName>
        <fullName evidence="12">Cytochrome c553</fullName>
    </alternativeName>
    <alternativeName>
        <fullName evidence="12">Soluble cytochrome f</fullName>
    </alternativeName>
</protein>
<organism evidence="14 15">
    <name type="scientific">Vasconcelosia minhoensis LEGE 07310</name>
    <dbReference type="NCBI Taxonomy" id="915328"/>
    <lineage>
        <taxon>Bacteria</taxon>
        <taxon>Bacillati</taxon>
        <taxon>Cyanobacteriota</taxon>
        <taxon>Cyanophyceae</taxon>
        <taxon>Nodosilineales</taxon>
        <taxon>Cymatolegaceae</taxon>
        <taxon>Vasconcelosia</taxon>
        <taxon>Vasconcelosia minhoensis</taxon>
    </lineage>
</organism>
<gene>
    <name evidence="12" type="primary">petJ</name>
    <name evidence="14" type="ORF">IQ241_02780</name>
</gene>
<feature type="binding site" description="covalent" evidence="12">
    <location>
        <position position="36"/>
    </location>
    <ligand>
        <name>heme c</name>
        <dbReference type="ChEBI" id="CHEBI:61717"/>
    </ligand>
</feature>
<dbReference type="InterPro" id="IPR009056">
    <property type="entry name" value="Cyt_c-like_dom"/>
</dbReference>
<comment type="function">
    <text evidence="1 12">Functions as an electron carrier between membrane-bound cytochrome b6-f and photosystem I in oxygenic photosynthesis.</text>
</comment>
<comment type="PTM">
    <text evidence="12">Binds 1 heme c group per subunit.</text>
</comment>
<evidence type="ECO:0000259" key="13">
    <source>
        <dbReference type="PROSITE" id="PS51007"/>
    </source>
</evidence>
<dbReference type="PANTHER" id="PTHR34688">
    <property type="entry name" value="CYTOCHROME C6, CHLOROPLASTIC"/>
    <property type="match status" value="1"/>
</dbReference>
<evidence type="ECO:0000256" key="6">
    <source>
        <dbReference type="ARBA" id="ARBA00022531"/>
    </source>
</evidence>
<dbReference type="NCBIfam" id="NF045930">
    <property type="entry name" value="Cytc6PetJCyano"/>
    <property type="match status" value="1"/>
</dbReference>
<dbReference type="GO" id="GO:0015979">
    <property type="term" value="P:photosynthesis"/>
    <property type="evidence" value="ECO:0007669"/>
    <property type="project" value="UniProtKB-UniRule"/>
</dbReference>
<dbReference type="GO" id="GO:0009055">
    <property type="term" value="F:electron transfer activity"/>
    <property type="evidence" value="ECO:0007669"/>
    <property type="project" value="UniProtKB-UniRule"/>
</dbReference>
<feature type="domain" description="Cytochrome c" evidence="13">
    <location>
        <begin position="23"/>
        <end position="103"/>
    </location>
</feature>
<keyword evidence="10 12" id="KW-0408">Iron</keyword>
<dbReference type="GO" id="GO:0020037">
    <property type="term" value="F:heme binding"/>
    <property type="evidence" value="ECO:0007669"/>
    <property type="project" value="InterPro"/>
</dbReference>
<comment type="subcellular location">
    <subcellularLocation>
        <location evidence="2 12">Cellular thylakoid lumen</location>
    </subcellularLocation>
</comment>
<keyword evidence="15" id="KW-1185">Reference proteome</keyword>
<dbReference type="GO" id="GO:0031979">
    <property type="term" value="C:plasma membrane-derived thylakoid lumen"/>
    <property type="evidence" value="ECO:0007669"/>
    <property type="project" value="UniProtKB-SubCell"/>
</dbReference>
<feature type="binding site" description="covalent" evidence="12">
    <location>
        <position position="39"/>
    </location>
    <ligand>
        <name>heme c</name>
        <dbReference type="ChEBI" id="CHEBI:61717"/>
    </ligand>
</feature>
<dbReference type="Pfam" id="PF13442">
    <property type="entry name" value="Cytochrome_CBB3"/>
    <property type="match status" value="1"/>
</dbReference>
<evidence type="ECO:0000313" key="15">
    <source>
        <dbReference type="Proteomes" id="UP000636505"/>
    </source>
</evidence>
<evidence type="ECO:0000256" key="10">
    <source>
        <dbReference type="ARBA" id="ARBA00023004"/>
    </source>
</evidence>
<evidence type="ECO:0000256" key="11">
    <source>
        <dbReference type="ARBA" id="ARBA00023078"/>
    </source>
</evidence>
<dbReference type="SUPFAM" id="SSF46626">
    <property type="entry name" value="Cytochrome c"/>
    <property type="match status" value="1"/>
</dbReference>
<comment type="subunit">
    <text evidence="12">Monomer.</text>
</comment>
<evidence type="ECO:0000256" key="9">
    <source>
        <dbReference type="ARBA" id="ARBA00022982"/>
    </source>
</evidence>
<sequence length="107" mass="11244" precursor="true">MKLILSVLALIGALFLLPAAALADGADGAQVFSSNCASCHMGGGNVVNRSKTLKQETLEQYDMASLEAITYQVIHGKNAMPSFLGRLSQDQIEAVAAYVLDQAGSGW</sequence>
<keyword evidence="5 12" id="KW-0813">Transport</keyword>
<name>A0A8J7AIW5_9CYAN</name>
<comment type="caution">
    <text evidence="14">The sequence shown here is derived from an EMBL/GenBank/DDBJ whole genome shotgun (WGS) entry which is preliminary data.</text>
</comment>
<dbReference type="InterPro" id="IPR036909">
    <property type="entry name" value="Cyt_c-like_dom_sf"/>
</dbReference>
<evidence type="ECO:0000256" key="1">
    <source>
        <dbReference type="ARBA" id="ARBA00002347"/>
    </source>
</evidence>
<dbReference type="RefSeq" id="WP_193904893.1">
    <property type="nucleotide sequence ID" value="NZ_JADEXG010000004.1"/>
</dbReference>
<keyword evidence="8 12" id="KW-0479">Metal-binding</keyword>
<dbReference type="EMBL" id="JADEXG010000004">
    <property type="protein sequence ID" value="MBE9076230.1"/>
    <property type="molecule type" value="Genomic_DNA"/>
</dbReference>
<dbReference type="AlphaFoldDB" id="A0A8J7AIW5"/>
<feature type="binding site" description="axial binding residue" evidence="12">
    <location>
        <position position="40"/>
    </location>
    <ligand>
        <name>heme c</name>
        <dbReference type="ChEBI" id="CHEBI:61717"/>
    </ligand>
    <ligandPart>
        <name>Fe</name>
        <dbReference type="ChEBI" id="CHEBI:18248"/>
    </ligandPart>
</feature>
<evidence type="ECO:0000256" key="3">
    <source>
        <dbReference type="ARBA" id="ARBA00009650"/>
    </source>
</evidence>
<evidence type="ECO:0000256" key="8">
    <source>
        <dbReference type="ARBA" id="ARBA00022723"/>
    </source>
</evidence>
<dbReference type="PRINTS" id="PR00605">
    <property type="entry name" value="CYTCHROMECIC"/>
</dbReference>
<comment type="similarity">
    <text evidence="3 12">Belongs to the cytochrome c family. PetJ subfamily.</text>
</comment>